<accession>A0A6L2KKJ2</accession>
<reference evidence="1" key="1">
    <citation type="journal article" date="2019" name="Sci. Rep.">
        <title>Draft genome of Tanacetum cinerariifolium, the natural source of mosquito coil.</title>
        <authorList>
            <person name="Yamashiro T."/>
            <person name="Shiraishi A."/>
            <person name="Satake H."/>
            <person name="Nakayama K."/>
        </authorList>
    </citation>
    <scope>NUCLEOTIDE SEQUENCE</scope>
</reference>
<dbReference type="AlphaFoldDB" id="A0A6L2KKJ2"/>
<name>A0A6L2KKJ2_TANCI</name>
<sequence>MNQNYFEPNPCHNSNSSGVDQFQPLQYPVVYQPPQEASTKILQARENLMEVIQVFLKKYDQIPSEEKCITLLRAEEKFLKVNLDGDDDDDDYDTENIISTNTDIFEIPSSDAITTSLPELNTIPEKELDEFLKSSVEDLILIPINDDESLSDEVVPEDKVKTYSNPLFEFDEEYISSDINPLFDKVLENIKSKDSYDSNIDELHLLVTPLSDANEDECFDSRGDVDNINDFKDGYYDSEGDILYLGSLLSNDTIHNLPPEVFLDRDLRSLGNAPIDNLMSEDKVFDPGIHDKKFSPTYVILTFEDHHYLFFTYVVRIFLPHFIYPVVSPFLISSGSEDTIFDPDISAFHFSHRSGTFISFNVYLNILNKSPMEIFSYTCFTPNITMIWDLEVSRACGFVHRLLELQSLAYGNSIS</sequence>
<proteinExistence type="predicted"/>
<evidence type="ECO:0008006" key="2">
    <source>
        <dbReference type="Google" id="ProtNLM"/>
    </source>
</evidence>
<comment type="caution">
    <text evidence="1">The sequence shown here is derived from an EMBL/GenBank/DDBJ whole genome shotgun (WGS) entry which is preliminary data.</text>
</comment>
<evidence type="ECO:0000313" key="1">
    <source>
        <dbReference type="EMBL" id="GEU49267.1"/>
    </source>
</evidence>
<dbReference type="EMBL" id="BKCJ010002541">
    <property type="protein sequence ID" value="GEU49267.1"/>
    <property type="molecule type" value="Genomic_DNA"/>
</dbReference>
<protein>
    <recommendedName>
        <fullName evidence="2">Reverse transcriptase domain-containing protein</fullName>
    </recommendedName>
</protein>
<organism evidence="1">
    <name type="scientific">Tanacetum cinerariifolium</name>
    <name type="common">Dalmatian daisy</name>
    <name type="synonym">Chrysanthemum cinerariifolium</name>
    <dbReference type="NCBI Taxonomy" id="118510"/>
    <lineage>
        <taxon>Eukaryota</taxon>
        <taxon>Viridiplantae</taxon>
        <taxon>Streptophyta</taxon>
        <taxon>Embryophyta</taxon>
        <taxon>Tracheophyta</taxon>
        <taxon>Spermatophyta</taxon>
        <taxon>Magnoliopsida</taxon>
        <taxon>eudicotyledons</taxon>
        <taxon>Gunneridae</taxon>
        <taxon>Pentapetalae</taxon>
        <taxon>asterids</taxon>
        <taxon>campanulids</taxon>
        <taxon>Asterales</taxon>
        <taxon>Asteraceae</taxon>
        <taxon>Asteroideae</taxon>
        <taxon>Anthemideae</taxon>
        <taxon>Anthemidinae</taxon>
        <taxon>Tanacetum</taxon>
    </lineage>
</organism>
<gene>
    <name evidence="1" type="ORF">Tci_021245</name>
</gene>